<keyword evidence="5" id="KW-0573">Peptidoglycan synthesis</keyword>
<keyword evidence="3 12" id="KW-0378">Hydrolase</keyword>
<evidence type="ECO:0000256" key="6">
    <source>
        <dbReference type="ARBA" id="ARBA00023316"/>
    </source>
</evidence>
<keyword evidence="2" id="KW-0732">Signal</keyword>
<dbReference type="PROSITE" id="PS51257">
    <property type="entry name" value="PROKAR_LIPOPROTEIN"/>
    <property type="match status" value="1"/>
</dbReference>
<keyword evidence="13" id="KW-1185">Reference proteome</keyword>
<gene>
    <name evidence="12" type="ORF">FHS16_000285</name>
</gene>
<feature type="domain" description="Peptidase S11 D-alanyl-D-alanine carboxypeptidase A N-terminal" evidence="11">
    <location>
        <begin position="41"/>
        <end position="287"/>
    </location>
</feature>
<accession>A0A7W5C3D5</accession>
<evidence type="ECO:0000313" key="12">
    <source>
        <dbReference type="EMBL" id="MBB3150253.1"/>
    </source>
</evidence>
<dbReference type="PANTHER" id="PTHR21581:SF11">
    <property type="entry name" value="D-ALANYL-D-ALANINE CARBOXYPEPTIDASE DACA"/>
    <property type="match status" value="1"/>
</dbReference>
<dbReference type="GO" id="GO:0009002">
    <property type="term" value="F:serine-type D-Ala-D-Ala carboxypeptidase activity"/>
    <property type="evidence" value="ECO:0007669"/>
    <property type="project" value="UniProtKB-EC"/>
</dbReference>
<keyword evidence="6" id="KW-0961">Cell wall biogenesis/degradation</keyword>
<dbReference type="InterPro" id="IPR001967">
    <property type="entry name" value="Peptidase_S11_N"/>
</dbReference>
<dbReference type="EMBL" id="JACHXW010000001">
    <property type="protein sequence ID" value="MBB3150253.1"/>
    <property type="molecule type" value="Genomic_DNA"/>
</dbReference>
<evidence type="ECO:0000256" key="8">
    <source>
        <dbReference type="PIRSR" id="PIRSR618044-2"/>
    </source>
</evidence>
<keyword evidence="10" id="KW-0812">Transmembrane</keyword>
<comment type="similarity">
    <text evidence="1 9">Belongs to the peptidase S11 family.</text>
</comment>
<evidence type="ECO:0000256" key="4">
    <source>
        <dbReference type="ARBA" id="ARBA00022960"/>
    </source>
</evidence>
<dbReference type="PRINTS" id="PR00725">
    <property type="entry name" value="DADACBPTASE1"/>
</dbReference>
<evidence type="ECO:0000256" key="1">
    <source>
        <dbReference type="ARBA" id="ARBA00007164"/>
    </source>
</evidence>
<dbReference type="Pfam" id="PF00768">
    <property type="entry name" value="Peptidase_S11"/>
    <property type="match status" value="1"/>
</dbReference>
<dbReference type="GO" id="GO:0071555">
    <property type="term" value="P:cell wall organization"/>
    <property type="evidence" value="ECO:0007669"/>
    <property type="project" value="UniProtKB-KW"/>
</dbReference>
<comment type="caution">
    <text evidence="12">The sequence shown here is derived from an EMBL/GenBank/DDBJ whole genome shotgun (WGS) entry which is preliminary data.</text>
</comment>
<keyword evidence="12" id="KW-0121">Carboxypeptidase</keyword>
<feature type="active site" evidence="7">
    <location>
        <position position="135"/>
    </location>
</feature>
<reference evidence="12 13" key="1">
    <citation type="submission" date="2020-08" db="EMBL/GenBank/DDBJ databases">
        <title>Genomic Encyclopedia of Type Strains, Phase III (KMG-III): the genomes of soil and plant-associated and newly described type strains.</title>
        <authorList>
            <person name="Whitman W."/>
        </authorList>
    </citation>
    <scope>NUCLEOTIDE SEQUENCE [LARGE SCALE GENOMIC DNA]</scope>
    <source>
        <strain evidence="12 13">CECT 8234</strain>
    </source>
</reference>
<keyword evidence="4" id="KW-0133">Cell shape</keyword>
<dbReference type="InterPro" id="IPR018044">
    <property type="entry name" value="Peptidase_S11"/>
</dbReference>
<feature type="binding site" evidence="8">
    <location>
        <position position="256"/>
    </location>
    <ligand>
        <name>substrate</name>
    </ligand>
</feature>
<feature type="transmembrane region" description="Helical" evidence="10">
    <location>
        <begin position="12"/>
        <end position="33"/>
    </location>
</feature>
<evidence type="ECO:0000256" key="7">
    <source>
        <dbReference type="PIRSR" id="PIRSR618044-1"/>
    </source>
</evidence>
<dbReference type="Proteomes" id="UP000518605">
    <property type="component" value="Unassembled WGS sequence"/>
</dbReference>
<keyword evidence="10" id="KW-0472">Membrane</keyword>
<dbReference type="PANTHER" id="PTHR21581">
    <property type="entry name" value="D-ALANYL-D-ALANINE CARBOXYPEPTIDASE"/>
    <property type="match status" value="1"/>
</dbReference>
<dbReference type="RefSeq" id="WP_183557854.1">
    <property type="nucleotide sequence ID" value="NZ_CBCSLB010000001.1"/>
</dbReference>
<dbReference type="SUPFAM" id="SSF56601">
    <property type="entry name" value="beta-lactamase/transpeptidase-like"/>
    <property type="match status" value="1"/>
</dbReference>
<evidence type="ECO:0000259" key="11">
    <source>
        <dbReference type="Pfam" id="PF00768"/>
    </source>
</evidence>
<dbReference type="EC" id="3.4.16.4" evidence="12"/>
<proteinExistence type="inferred from homology"/>
<organism evidence="12 13">
    <name type="scientific">Paenibacillus endophyticus</name>
    <dbReference type="NCBI Taxonomy" id="1294268"/>
    <lineage>
        <taxon>Bacteria</taxon>
        <taxon>Bacillati</taxon>
        <taxon>Bacillota</taxon>
        <taxon>Bacilli</taxon>
        <taxon>Bacillales</taxon>
        <taxon>Paenibacillaceae</taxon>
        <taxon>Paenibacillus</taxon>
    </lineage>
</organism>
<feature type="active site" description="Acyl-ester intermediate" evidence="7">
    <location>
        <position position="75"/>
    </location>
</feature>
<evidence type="ECO:0000256" key="2">
    <source>
        <dbReference type="ARBA" id="ARBA00022729"/>
    </source>
</evidence>
<keyword evidence="10" id="KW-1133">Transmembrane helix</keyword>
<evidence type="ECO:0000256" key="3">
    <source>
        <dbReference type="ARBA" id="ARBA00022801"/>
    </source>
</evidence>
<dbReference type="GO" id="GO:0008360">
    <property type="term" value="P:regulation of cell shape"/>
    <property type="evidence" value="ECO:0007669"/>
    <property type="project" value="UniProtKB-KW"/>
</dbReference>
<dbReference type="InterPro" id="IPR012338">
    <property type="entry name" value="Beta-lactam/transpept-like"/>
</dbReference>
<evidence type="ECO:0000256" key="10">
    <source>
        <dbReference type="SAM" id="Phobius"/>
    </source>
</evidence>
<dbReference type="AlphaFoldDB" id="A0A7W5C3D5"/>
<evidence type="ECO:0000256" key="9">
    <source>
        <dbReference type="RuleBase" id="RU004016"/>
    </source>
</evidence>
<evidence type="ECO:0000313" key="13">
    <source>
        <dbReference type="Proteomes" id="UP000518605"/>
    </source>
</evidence>
<evidence type="ECO:0000256" key="5">
    <source>
        <dbReference type="ARBA" id="ARBA00022984"/>
    </source>
</evidence>
<dbReference type="Gene3D" id="3.40.710.10">
    <property type="entry name" value="DD-peptidase/beta-lactamase superfamily"/>
    <property type="match status" value="1"/>
</dbReference>
<dbReference type="GO" id="GO:0006508">
    <property type="term" value="P:proteolysis"/>
    <property type="evidence" value="ECO:0007669"/>
    <property type="project" value="InterPro"/>
</dbReference>
<protein>
    <submittedName>
        <fullName evidence="12">D-alanyl-D-alanine carboxypeptidase (Penicillin-binding protein 5/6)</fullName>
        <ecNumber evidence="12">3.4.16.4</ecNumber>
    </submittedName>
</protein>
<keyword evidence="12" id="KW-0645">Protease</keyword>
<sequence length="324" mass="34883">MMMEERTYKRNATATVKILVIAVALIACTMYFISLKGKPAVSDLKLEASSAILIDLQTGKVIYEKNANEPLPPASMSKLMTELLVLDMANEGELGWSERITTSSYAAEVPGSQIGFGAGESYTVRELFEAMAVHSANDAAVALAEHIAGSEAAFTVLMNNRAEKLGLSSQTVFANATGLSAEDLLPFEEASNQRDTVMTAKDTALLAGYLLKKYPEVLEVSSRSSVKLASTSQKLQTTNLMLNGMPYAFPGNDGLKTGYTPQAGYCFTGTAKQADRRLVSVIMGARTPEQRFTETSLLFDYGFQTDGLESLIGHIQSKLGIQVG</sequence>
<feature type="active site" description="Proton acceptor" evidence="7">
    <location>
        <position position="78"/>
    </location>
</feature>
<name>A0A7W5C3D5_9BACL</name>
<dbReference type="GO" id="GO:0009252">
    <property type="term" value="P:peptidoglycan biosynthetic process"/>
    <property type="evidence" value="ECO:0007669"/>
    <property type="project" value="UniProtKB-KW"/>
</dbReference>